<protein>
    <submittedName>
        <fullName evidence="2">Protein N-acetyltransferase, RimJ/RimL family</fullName>
    </submittedName>
</protein>
<dbReference type="Gene3D" id="3.40.630.30">
    <property type="match status" value="1"/>
</dbReference>
<dbReference type="Pfam" id="PF00583">
    <property type="entry name" value="Acetyltransf_1"/>
    <property type="match status" value="1"/>
</dbReference>
<dbReference type="InterPro" id="IPR000182">
    <property type="entry name" value="GNAT_dom"/>
</dbReference>
<keyword evidence="2" id="KW-0808">Transferase</keyword>
<organism evidence="2 3">
    <name type="scientific">Butyrivibrio fibrisolvens</name>
    <dbReference type="NCBI Taxonomy" id="831"/>
    <lineage>
        <taxon>Bacteria</taxon>
        <taxon>Bacillati</taxon>
        <taxon>Bacillota</taxon>
        <taxon>Clostridia</taxon>
        <taxon>Lachnospirales</taxon>
        <taxon>Lachnospiraceae</taxon>
        <taxon>Butyrivibrio</taxon>
    </lineage>
</organism>
<feature type="domain" description="N-acetyltransferase" evidence="1">
    <location>
        <begin position="1"/>
        <end position="162"/>
    </location>
</feature>
<reference evidence="2 3" key="1">
    <citation type="submission" date="2016-10" db="EMBL/GenBank/DDBJ databases">
        <authorList>
            <person name="de Groot N.N."/>
        </authorList>
    </citation>
    <scope>NUCLEOTIDE SEQUENCE [LARGE SCALE GENOMIC DNA]</scope>
    <source>
        <strain evidence="2 3">AR40</strain>
    </source>
</reference>
<dbReference type="OrthoDB" id="9795206at2"/>
<dbReference type="SUPFAM" id="SSF55729">
    <property type="entry name" value="Acyl-CoA N-acyltransferases (Nat)"/>
    <property type="match status" value="1"/>
</dbReference>
<dbReference type="EMBL" id="FOGJ01000036">
    <property type="protein sequence ID" value="SES38475.1"/>
    <property type="molecule type" value="Genomic_DNA"/>
</dbReference>
<dbReference type="CDD" id="cd04301">
    <property type="entry name" value="NAT_SF"/>
    <property type="match status" value="1"/>
</dbReference>
<dbReference type="PANTHER" id="PTHR43415">
    <property type="entry name" value="SPERMIDINE N(1)-ACETYLTRANSFERASE"/>
    <property type="match status" value="1"/>
</dbReference>
<dbReference type="PANTHER" id="PTHR43415:SF5">
    <property type="entry name" value="ACETYLTRANSFERASE"/>
    <property type="match status" value="1"/>
</dbReference>
<evidence type="ECO:0000313" key="3">
    <source>
        <dbReference type="Proteomes" id="UP000182584"/>
    </source>
</evidence>
<dbReference type="Proteomes" id="UP000182584">
    <property type="component" value="Unassembled WGS sequence"/>
</dbReference>
<dbReference type="RefSeq" id="WP_074758689.1">
    <property type="nucleotide sequence ID" value="NZ_FOGJ01000036.1"/>
</dbReference>
<dbReference type="AlphaFoldDB" id="A0A1H9WXB5"/>
<name>A0A1H9WXB5_BUTFI</name>
<evidence type="ECO:0000259" key="1">
    <source>
        <dbReference type="PROSITE" id="PS51186"/>
    </source>
</evidence>
<proteinExistence type="predicted"/>
<accession>A0A1H9WXB5</accession>
<sequence>MKIREFEIDTDFDIIKDWITDERTHAMWSANHLIYPLDKSNLQQILSEIKEMFGDKAFVAVTDEGSVVGFYCYSLNNTTNEGMLKFVVVSPQVRGKGVAGEMIKLALKEAFDNPNANAVHLNVFPENIRAKKFYEKIGFKERRTDENAFSFKDEAWGRCNMVISKLL</sequence>
<evidence type="ECO:0000313" key="2">
    <source>
        <dbReference type="EMBL" id="SES38475.1"/>
    </source>
</evidence>
<dbReference type="GO" id="GO:0016747">
    <property type="term" value="F:acyltransferase activity, transferring groups other than amino-acyl groups"/>
    <property type="evidence" value="ECO:0007669"/>
    <property type="project" value="InterPro"/>
</dbReference>
<dbReference type="PROSITE" id="PS51186">
    <property type="entry name" value="GNAT"/>
    <property type="match status" value="1"/>
</dbReference>
<dbReference type="InterPro" id="IPR016181">
    <property type="entry name" value="Acyl_CoA_acyltransferase"/>
</dbReference>
<gene>
    <name evidence="2" type="ORF">SAMN04487884_13624</name>
</gene>